<name>A0A3P9I4C6_ORYLA</name>
<feature type="transmembrane region" description="Helical" evidence="6">
    <location>
        <begin position="98"/>
        <end position="117"/>
    </location>
</feature>
<reference evidence="8" key="4">
    <citation type="submission" date="2025-09" db="UniProtKB">
        <authorList>
            <consortium name="Ensembl"/>
        </authorList>
    </citation>
    <scope>IDENTIFICATION</scope>
    <source>
        <strain evidence="8">HSOK</strain>
    </source>
</reference>
<dbReference type="AlphaFoldDB" id="A0A3P9I4C6"/>
<keyword evidence="3 6" id="KW-1133">Transmembrane helix</keyword>
<evidence type="ECO:0000256" key="1">
    <source>
        <dbReference type="ARBA" id="ARBA00004141"/>
    </source>
</evidence>
<dbReference type="PANTHER" id="PTHR22776">
    <property type="entry name" value="MARVEL-CONTAINING POTENTIAL LIPID RAFT-ASSOCIATED PROTEIN"/>
    <property type="match status" value="1"/>
</dbReference>
<reference key="1">
    <citation type="journal article" date="2007" name="Nature">
        <title>The medaka draft genome and insights into vertebrate genome evolution.</title>
        <authorList>
            <person name="Kasahara M."/>
            <person name="Naruse K."/>
            <person name="Sasaki S."/>
            <person name="Nakatani Y."/>
            <person name="Qu W."/>
            <person name="Ahsan B."/>
            <person name="Yamada T."/>
            <person name="Nagayasu Y."/>
            <person name="Doi K."/>
            <person name="Kasai Y."/>
            <person name="Jindo T."/>
            <person name="Kobayashi D."/>
            <person name="Shimada A."/>
            <person name="Toyoda A."/>
            <person name="Kuroki Y."/>
            <person name="Fujiyama A."/>
            <person name="Sasaki T."/>
            <person name="Shimizu A."/>
            <person name="Asakawa S."/>
            <person name="Shimizu N."/>
            <person name="Hashimoto S."/>
            <person name="Yang J."/>
            <person name="Lee Y."/>
            <person name="Matsushima K."/>
            <person name="Sugano S."/>
            <person name="Sakaizumi M."/>
            <person name="Narita T."/>
            <person name="Ohishi K."/>
            <person name="Haga S."/>
            <person name="Ohta F."/>
            <person name="Nomoto H."/>
            <person name="Nogata K."/>
            <person name="Morishita T."/>
            <person name="Endo T."/>
            <person name="Shin-I T."/>
            <person name="Takeda H."/>
            <person name="Morishita S."/>
            <person name="Kohara Y."/>
        </authorList>
    </citation>
    <scope>NUCLEOTIDE SEQUENCE [LARGE SCALE GENOMIC DNA]</scope>
    <source>
        <strain>Hd-rR</strain>
    </source>
</reference>
<accession>A0A3P9I4C6</accession>
<reference evidence="8 9" key="2">
    <citation type="submission" date="2017-04" db="EMBL/GenBank/DDBJ databases">
        <title>CpG methylation of centromeres and impact of large insertions on vertebrate speciation.</title>
        <authorList>
            <person name="Ichikawa K."/>
            <person name="Yoshimura J."/>
            <person name="Morishita S."/>
        </authorList>
    </citation>
    <scope>NUCLEOTIDE SEQUENCE</scope>
    <source>
        <strain evidence="8 9">HSOK</strain>
    </source>
</reference>
<dbReference type="PANTHER" id="PTHR22776:SF25">
    <property type="entry name" value="CKLF-LIKE MARVEL TRANSMEMBRANE DOMAIN-CONTAINING PROTEIN 6"/>
    <property type="match status" value="1"/>
</dbReference>
<keyword evidence="2 5" id="KW-0812">Transmembrane</keyword>
<reference evidence="8" key="3">
    <citation type="submission" date="2025-08" db="UniProtKB">
        <authorList>
            <consortium name="Ensembl"/>
        </authorList>
    </citation>
    <scope>IDENTIFICATION</scope>
    <source>
        <strain evidence="8">HSOK</strain>
    </source>
</reference>
<evidence type="ECO:0000256" key="6">
    <source>
        <dbReference type="SAM" id="Phobius"/>
    </source>
</evidence>
<evidence type="ECO:0000256" key="3">
    <source>
        <dbReference type="ARBA" id="ARBA00022989"/>
    </source>
</evidence>
<feature type="domain" description="MARVEL" evidence="7">
    <location>
        <begin position="24"/>
        <end position="157"/>
    </location>
</feature>
<dbReference type="PROSITE" id="PS51225">
    <property type="entry name" value="MARVEL"/>
    <property type="match status" value="1"/>
</dbReference>
<feature type="transmembrane region" description="Helical" evidence="6">
    <location>
        <begin position="58"/>
        <end position="78"/>
    </location>
</feature>
<evidence type="ECO:0000313" key="8">
    <source>
        <dbReference type="Ensembl" id="ENSORLP00015014891.1"/>
    </source>
</evidence>
<dbReference type="InterPro" id="IPR008253">
    <property type="entry name" value="Marvel"/>
</dbReference>
<protein>
    <recommendedName>
        <fullName evidence="7">MARVEL domain-containing protein</fullName>
    </recommendedName>
</protein>
<evidence type="ECO:0000259" key="7">
    <source>
        <dbReference type="PROSITE" id="PS51225"/>
    </source>
</evidence>
<dbReference type="GO" id="GO:0016020">
    <property type="term" value="C:membrane"/>
    <property type="evidence" value="ECO:0007669"/>
    <property type="project" value="UniProtKB-SubCell"/>
</dbReference>
<dbReference type="Proteomes" id="UP000265200">
    <property type="component" value="Chromosome 16"/>
</dbReference>
<sequence>MTEVYAPTTVSNPKSSWFLVPSKFLDKVQFGLKAAEVLLSLVAFVLEELVSSCGNCNPLYFFEFVSCTAFLFTLLLLILLSTRLHEKVGIECWPKLNFFYTVGIAVLLLISSIVFAADNAGSSLESAAEVRISSSDSSSDSSSSSFIHLFFSHPSGVWIPGDPDLCVRRGLLPEDPWVALQSRPGSGCQ</sequence>
<evidence type="ECO:0000256" key="5">
    <source>
        <dbReference type="PROSITE-ProRule" id="PRU00581"/>
    </source>
</evidence>
<evidence type="ECO:0000313" key="9">
    <source>
        <dbReference type="Proteomes" id="UP000265200"/>
    </source>
</evidence>
<proteinExistence type="predicted"/>
<organism evidence="8 9">
    <name type="scientific">Oryzias latipes</name>
    <name type="common">Japanese rice fish</name>
    <name type="synonym">Japanese killifish</name>
    <dbReference type="NCBI Taxonomy" id="8090"/>
    <lineage>
        <taxon>Eukaryota</taxon>
        <taxon>Metazoa</taxon>
        <taxon>Chordata</taxon>
        <taxon>Craniata</taxon>
        <taxon>Vertebrata</taxon>
        <taxon>Euteleostomi</taxon>
        <taxon>Actinopterygii</taxon>
        <taxon>Neopterygii</taxon>
        <taxon>Teleostei</taxon>
        <taxon>Neoteleostei</taxon>
        <taxon>Acanthomorphata</taxon>
        <taxon>Ovalentaria</taxon>
        <taxon>Atherinomorphae</taxon>
        <taxon>Beloniformes</taxon>
        <taxon>Adrianichthyidae</taxon>
        <taxon>Oryziinae</taxon>
        <taxon>Oryzias</taxon>
    </lineage>
</organism>
<evidence type="ECO:0000256" key="4">
    <source>
        <dbReference type="ARBA" id="ARBA00023136"/>
    </source>
</evidence>
<comment type="subcellular location">
    <subcellularLocation>
        <location evidence="1">Membrane</location>
        <topology evidence="1">Multi-pass membrane protein</topology>
    </subcellularLocation>
</comment>
<dbReference type="InterPro" id="IPR050578">
    <property type="entry name" value="MARVEL-CKLF_proteins"/>
</dbReference>
<evidence type="ECO:0000256" key="2">
    <source>
        <dbReference type="ARBA" id="ARBA00022692"/>
    </source>
</evidence>
<keyword evidence="4 5" id="KW-0472">Membrane</keyword>
<dbReference type="Ensembl" id="ENSORLT00015022667.1">
    <property type="protein sequence ID" value="ENSORLP00015014891.1"/>
    <property type="gene ID" value="ENSORLG00015015803.1"/>
</dbReference>
<dbReference type="Pfam" id="PF01284">
    <property type="entry name" value="MARVEL"/>
    <property type="match status" value="1"/>
</dbReference>